<name>A0A930DMX0_9FIRM</name>
<sequence length="501" mass="53124">MKAKKQSLTAFSILFIILAVLCIISVLLNGQPISNDLIAGLNPDKYGDLVQTVADGGTVTVVGAKLSNFFMAYPNGFVDAADLIVFIVSIGGFIGVVMKTGALEAGVYHLVKKMHGREEVLIVILMILFSIGGSTYGMAEETIGFYALITTALVAAGFDTIVAVATVLLGAGCGVLGSTINPFATGAATSALQSVNVPYSSTTIMVLGFALWITSLLIAIFFVLAYARKVKADKGSTILSLQEQQDMKEYFTKDDGQTLEFTGKHKAVLIVFAISFAVMIASLISYQDITFGGNEESYLAALGWSDFLTGVPLGQWYFAELAAWFTFASVIIAVMARMSENEFINTYLDGAKDLLSVAIVIAVARGITVVMKATHMDFWILDKSASMLRGVPGFIFAPLSYIIYLVLSFLVPSTSGLAGFSIPVMGGLANALGFNASVMVAVFSAGCGLINLFTPTSGVVMGGLGAAKVELKTYMKWGLKLFIAIGIANIVVLSLAMMMMK</sequence>
<keyword evidence="2" id="KW-1003">Cell membrane</keyword>
<keyword evidence="5 6" id="KW-0472">Membrane</keyword>
<gene>
    <name evidence="7" type="ORF">HXM93_00660</name>
</gene>
<protein>
    <submittedName>
        <fullName evidence="7">YfcC family protein</fullName>
    </submittedName>
</protein>
<feature type="transmembrane region" description="Helical" evidence="6">
    <location>
        <begin position="204"/>
        <end position="227"/>
    </location>
</feature>
<dbReference type="PANTHER" id="PTHR43652:SF6">
    <property type="entry name" value="ARGININE REPRESSOR"/>
    <property type="match status" value="1"/>
</dbReference>
<feature type="transmembrane region" description="Helical" evidence="6">
    <location>
        <begin position="316"/>
        <end position="334"/>
    </location>
</feature>
<feature type="transmembrane region" description="Helical" evidence="6">
    <location>
        <begin position="432"/>
        <end position="454"/>
    </location>
</feature>
<feature type="transmembrane region" description="Helical" evidence="6">
    <location>
        <begin position="145"/>
        <end position="168"/>
    </location>
</feature>
<evidence type="ECO:0000256" key="3">
    <source>
        <dbReference type="ARBA" id="ARBA00022692"/>
    </source>
</evidence>
<feature type="transmembrane region" description="Helical" evidence="6">
    <location>
        <begin position="7"/>
        <end position="28"/>
    </location>
</feature>
<evidence type="ECO:0000256" key="1">
    <source>
        <dbReference type="ARBA" id="ARBA00004651"/>
    </source>
</evidence>
<dbReference type="InterPro" id="IPR051679">
    <property type="entry name" value="DASS-Related_Transporters"/>
</dbReference>
<organism evidence="7 8">
    <name type="scientific">Oribacterium parvum</name>
    <dbReference type="NCBI Taxonomy" id="1501329"/>
    <lineage>
        <taxon>Bacteria</taxon>
        <taxon>Bacillati</taxon>
        <taxon>Bacillota</taxon>
        <taxon>Clostridia</taxon>
        <taxon>Lachnospirales</taxon>
        <taxon>Lachnospiraceae</taxon>
        <taxon>Oribacterium</taxon>
    </lineage>
</organism>
<evidence type="ECO:0000313" key="7">
    <source>
        <dbReference type="EMBL" id="MBF1283032.1"/>
    </source>
</evidence>
<feature type="transmembrane region" description="Helical" evidence="6">
    <location>
        <begin position="267"/>
        <end position="286"/>
    </location>
</feature>
<dbReference type="EMBL" id="JABZRD010000021">
    <property type="protein sequence ID" value="MBF1283032.1"/>
    <property type="molecule type" value="Genomic_DNA"/>
</dbReference>
<dbReference type="AlphaFoldDB" id="A0A930DMX0"/>
<reference evidence="7" key="1">
    <citation type="submission" date="2020-04" db="EMBL/GenBank/DDBJ databases">
        <title>Deep metagenomics examines the oral microbiome during advanced dental caries in children, revealing novel taxa and co-occurrences with host molecules.</title>
        <authorList>
            <person name="Baker J.L."/>
            <person name="Morton J.T."/>
            <person name="Dinis M."/>
            <person name="Alvarez R."/>
            <person name="Tran N.C."/>
            <person name="Knight R."/>
            <person name="Edlund A."/>
        </authorList>
    </citation>
    <scope>NUCLEOTIDE SEQUENCE</scope>
    <source>
        <strain evidence="7">JCVI_24_bin.2</strain>
    </source>
</reference>
<proteinExistence type="predicted"/>
<feature type="transmembrane region" description="Helical" evidence="6">
    <location>
        <begin position="175"/>
        <end position="192"/>
    </location>
</feature>
<dbReference type="Pfam" id="PF03606">
    <property type="entry name" value="DcuC"/>
    <property type="match status" value="1"/>
</dbReference>
<evidence type="ECO:0000313" key="8">
    <source>
        <dbReference type="Proteomes" id="UP000709351"/>
    </source>
</evidence>
<evidence type="ECO:0000256" key="6">
    <source>
        <dbReference type="SAM" id="Phobius"/>
    </source>
</evidence>
<comment type="caution">
    <text evidence="7">The sequence shown here is derived from an EMBL/GenBank/DDBJ whole genome shotgun (WGS) entry which is preliminary data.</text>
</comment>
<feature type="transmembrane region" description="Helical" evidence="6">
    <location>
        <begin position="83"/>
        <end position="108"/>
    </location>
</feature>
<dbReference type="PANTHER" id="PTHR43652">
    <property type="entry name" value="BASIC AMINO ACID ANTIPORTER YFCC-RELATED"/>
    <property type="match status" value="1"/>
</dbReference>
<feature type="transmembrane region" description="Helical" evidence="6">
    <location>
        <begin position="474"/>
        <end position="496"/>
    </location>
</feature>
<evidence type="ECO:0000256" key="5">
    <source>
        <dbReference type="ARBA" id="ARBA00023136"/>
    </source>
</evidence>
<comment type="subcellular location">
    <subcellularLocation>
        <location evidence="1">Cell membrane</location>
        <topology evidence="1">Multi-pass membrane protein</topology>
    </subcellularLocation>
</comment>
<evidence type="ECO:0000256" key="2">
    <source>
        <dbReference type="ARBA" id="ARBA00022475"/>
    </source>
</evidence>
<dbReference type="InterPro" id="IPR018385">
    <property type="entry name" value="C4_dicarb_anaerob_car-like"/>
</dbReference>
<dbReference type="RefSeq" id="WP_314730751.1">
    <property type="nucleotide sequence ID" value="NZ_CAUSUX010000037.1"/>
</dbReference>
<dbReference type="Proteomes" id="UP000709351">
    <property type="component" value="Unassembled WGS sequence"/>
</dbReference>
<feature type="transmembrane region" description="Helical" evidence="6">
    <location>
        <begin position="120"/>
        <end position="139"/>
    </location>
</feature>
<dbReference type="GO" id="GO:0005886">
    <property type="term" value="C:plasma membrane"/>
    <property type="evidence" value="ECO:0007669"/>
    <property type="project" value="UniProtKB-SubCell"/>
</dbReference>
<feature type="transmembrane region" description="Helical" evidence="6">
    <location>
        <begin position="354"/>
        <end position="371"/>
    </location>
</feature>
<keyword evidence="4 6" id="KW-1133">Transmembrane helix</keyword>
<keyword evidence="3 6" id="KW-0812">Transmembrane</keyword>
<evidence type="ECO:0000256" key="4">
    <source>
        <dbReference type="ARBA" id="ARBA00022989"/>
    </source>
</evidence>
<accession>A0A930DMX0</accession>
<feature type="transmembrane region" description="Helical" evidence="6">
    <location>
        <begin position="391"/>
        <end position="411"/>
    </location>
</feature>